<dbReference type="GO" id="GO:0003724">
    <property type="term" value="F:RNA helicase activity"/>
    <property type="evidence" value="ECO:0007669"/>
    <property type="project" value="InterPro"/>
</dbReference>
<evidence type="ECO:0000256" key="6">
    <source>
        <dbReference type="SAM" id="MobiDB-lite"/>
    </source>
</evidence>
<name>A0A9K3GFE9_9EUKA</name>
<feature type="region of interest" description="Disordered" evidence="6">
    <location>
        <begin position="377"/>
        <end position="409"/>
    </location>
</feature>
<dbReference type="Pfam" id="PF00270">
    <property type="entry name" value="DEAD"/>
    <property type="match status" value="1"/>
</dbReference>
<keyword evidence="1" id="KW-0547">Nucleotide-binding</keyword>
<feature type="region of interest" description="Disordered" evidence="6">
    <location>
        <begin position="197"/>
        <end position="222"/>
    </location>
</feature>
<dbReference type="EMBL" id="BDIP01000278">
    <property type="protein sequence ID" value="GIQ80953.1"/>
    <property type="molecule type" value="Genomic_DNA"/>
</dbReference>
<dbReference type="PROSITE" id="PS51192">
    <property type="entry name" value="HELICASE_ATP_BIND_1"/>
    <property type="match status" value="1"/>
</dbReference>
<dbReference type="Proteomes" id="UP000265618">
    <property type="component" value="Unassembled WGS sequence"/>
</dbReference>
<dbReference type="Gene3D" id="3.40.50.300">
    <property type="entry name" value="P-loop containing nucleotide triphosphate hydrolases"/>
    <property type="match status" value="1"/>
</dbReference>
<feature type="compositionally biased region" description="Low complexity" evidence="6">
    <location>
        <begin position="197"/>
        <end position="215"/>
    </location>
</feature>
<evidence type="ECO:0000256" key="5">
    <source>
        <dbReference type="PROSITE-ProRule" id="PRU00552"/>
    </source>
</evidence>
<feature type="compositionally biased region" description="Basic and acidic residues" evidence="6">
    <location>
        <begin position="502"/>
        <end position="513"/>
    </location>
</feature>
<feature type="region of interest" description="Disordered" evidence="6">
    <location>
        <begin position="493"/>
        <end position="513"/>
    </location>
</feature>
<evidence type="ECO:0000313" key="9">
    <source>
        <dbReference type="EMBL" id="GIQ80953.1"/>
    </source>
</evidence>
<keyword evidence="10" id="KW-1185">Reference proteome</keyword>
<feature type="compositionally biased region" description="Basic and acidic residues" evidence="6">
    <location>
        <begin position="299"/>
        <end position="312"/>
    </location>
</feature>
<dbReference type="InterPro" id="IPR011545">
    <property type="entry name" value="DEAD/DEAH_box_helicase_dom"/>
</dbReference>
<keyword evidence="3" id="KW-0347">Helicase</keyword>
<dbReference type="GO" id="GO:0016787">
    <property type="term" value="F:hydrolase activity"/>
    <property type="evidence" value="ECO:0007669"/>
    <property type="project" value="UniProtKB-KW"/>
</dbReference>
<feature type="compositionally biased region" description="Basic and acidic residues" evidence="6">
    <location>
        <begin position="321"/>
        <end position="330"/>
    </location>
</feature>
<dbReference type="GO" id="GO:0003676">
    <property type="term" value="F:nucleic acid binding"/>
    <property type="evidence" value="ECO:0007669"/>
    <property type="project" value="InterPro"/>
</dbReference>
<dbReference type="PANTHER" id="PTHR47959:SF24">
    <property type="entry name" value="ATP-DEPENDENT RNA HELICASE"/>
    <property type="match status" value="1"/>
</dbReference>
<dbReference type="GO" id="GO:0005524">
    <property type="term" value="F:ATP binding"/>
    <property type="evidence" value="ECO:0007669"/>
    <property type="project" value="UniProtKB-KW"/>
</dbReference>
<dbReference type="SMART" id="SM00487">
    <property type="entry name" value="DEXDc"/>
    <property type="match status" value="1"/>
</dbReference>
<sequence length="661" mass="71136">MTTFESLGVCEKLCESLAGLGWTTPTDIQAAAIPPALEGKDVIGLAETGSGKTGAFSLPMIQALLKAPQPFFGLVLAPTRELAVQIADVIDAIGSCISLRCARIIGGIDMMDQAIALSKKPHIVVATPGRIVYHMESTNGFSLSQLKYLILDERDGERACRATNKTGVPCKRAAKDNSHYCGIHIKTLGATDYPLTPASQAEPEPEAVAPGAPAAKRTKPEPVMCKAKKKSGEPCKNHAKPGSEYCGTHIKKMTERTSASETDAPATCTAMNKTGKPCTRPAKAGSEYCGTHILAMQREEERKKKEEEKESGDTEMAAGGEGEKEERERVAVVSSPEPVLSTPEKEAVMVLSPQEAEGEGEGEGKGDVVMEQGTAKRELATPQGSQTETGQAPTGVLASGVIPLHPHGHSHEHVAFPAAVSPIVKITEKPVLSTSQHSKEEESLLRHALFPGTPIEKEGERERKEKEKEKETVTAVPEADTLLDTTLAAHSLSLSQSSQSKTKGEREGETLAERAQRKKADDHFDAFWAFVAEVDWPQWHKSRDLCALVPAKYPRDKVKEFQGICADLCGELCDVINDNLDTLDFGGGDDHTFMDLPAECVGRGKDHYYRMLGSPRELAAFGDSGSVHECFSYIFHDPQPPIDSTVPSQAVSEKAPLTEGV</sequence>
<proteinExistence type="predicted"/>
<evidence type="ECO:0000259" key="7">
    <source>
        <dbReference type="PROSITE" id="PS51192"/>
    </source>
</evidence>
<evidence type="ECO:0008006" key="11">
    <source>
        <dbReference type="Google" id="ProtNLM"/>
    </source>
</evidence>
<dbReference type="InterPro" id="IPR027417">
    <property type="entry name" value="P-loop_NTPase"/>
</dbReference>
<feature type="region of interest" description="Disordered" evidence="6">
    <location>
        <begin position="299"/>
        <end position="347"/>
    </location>
</feature>
<dbReference type="OrthoDB" id="10261904at2759"/>
<dbReference type="InterPro" id="IPR014014">
    <property type="entry name" value="RNA_helicase_DEAD_Q_motif"/>
</dbReference>
<keyword evidence="4" id="KW-0067">ATP-binding</keyword>
<comment type="caution">
    <text evidence="9">The sequence shown here is derived from an EMBL/GenBank/DDBJ whole genome shotgun (WGS) entry which is preliminary data.</text>
</comment>
<dbReference type="GO" id="GO:0005829">
    <property type="term" value="C:cytosol"/>
    <property type="evidence" value="ECO:0007669"/>
    <property type="project" value="TreeGrafter"/>
</dbReference>
<keyword evidence="2" id="KW-0378">Hydrolase</keyword>
<gene>
    <name evidence="9" type="ORF">KIPB_001836</name>
</gene>
<feature type="domain" description="DEAD-box RNA helicase Q" evidence="8">
    <location>
        <begin position="2"/>
        <end position="30"/>
    </location>
</feature>
<protein>
    <recommendedName>
        <fullName evidence="11">RNA helicase</fullName>
    </recommendedName>
</protein>
<evidence type="ECO:0000256" key="2">
    <source>
        <dbReference type="ARBA" id="ARBA00022801"/>
    </source>
</evidence>
<evidence type="ECO:0000313" key="10">
    <source>
        <dbReference type="Proteomes" id="UP000265618"/>
    </source>
</evidence>
<feature type="short sequence motif" description="Q motif" evidence="5">
    <location>
        <begin position="2"/>
        <end position="30"/>
    </location>
</feature>
<dbReference type="PANTHER" id="PTHR47959">
    <property type="entry name" value="ATP-DEPENDENT RNA HELICASE RHLE-RELATED"/>
    <property type="match status" value="1"/>
</dbReference>
<reference evidence="9 10" key="1">
    <citation type="journal article" date="2018" name="PLoS ONE">
        <title>The draft genome of Kipferlia bialata reveals reductive genome evolution in fornicate parasites.</title>
        <authorList>
            <person name="Tanifuji G."/>
            <person name="Takabayashi S."/>
            <person name="Kume K."/>
            <person name="Takagi M."/>
            <person name="Nakayama T."/>
            <person name="Kamikawa R."/>
            <person name="Inagaki Y."/>
            <person name="Hashimoto T."/>
        </authorList>
    </citation>
    <scope>NUCLEOTIDE SEQUENCE [LARGE SCALE GENOMIC DNA]</scope>
    <source>
        <strain evidence="9">NY0173</strain>
    </source>
</reference>
<accession>A0A9K3GFE9</accession>
<evidence type="ECO:0000259" key="8">
    <source>
        <dbReference type="PROSITE" id="PS51195"/>
    </source>
</evidence>
<feature type="compositionally biased region" description="Basic and acidic residues" evidence="6">
    <location>
        <begin position="455"/>
        <end position="472"/>
    </location>
</feature>
<evidence type="ECO:0000256" key="3">
    <source>
        <dbReference type="ARBA" id="ARBA00022806"/>
    </source>
</evidence>
<feature type="compositionally biased region" description="Polar residues" evidence="6">
    <location>
        <begin position="382"/>
        <end position="392"/>
    </location>
</feature>
<dbReference type="InterPro" id="IPR050079">
    <property type="entry name" value="DEAD_box_RNA_helicase"/>
</dbReference>
<evidence type="ECO:0000256" key="1">
    <source>
        <dbReference type="ARBA" id="ARBA00022741"/>
    </source>
</evidence>
<feature type="domain" description="Helicase ATP-binding" evidence="7">
    <location>
        <begin position="33"/>
        <end position="153"/>
    </location>
</feature>
<evidence type="ECO:0000256" key="4">
    <source>
        <dbReference type="ARBA" id="ARBA00022840"/>
    </source>
</evidence>
<dbReference type="AlphaFoldDB" id="A0A9K3GFE9"/>
<dbReference type="SUPFAM" id="SSF52540">
    <property type="entry name" value="P-loop containing nucleoside triphosphate hydrolases"/>
    <property type="match status" value="1"/>
</dbReference>
<dbReference type="InterPro" id="IPR014001">
    <property type="entry name" value="Helicase_ATP-bd"/>
</dbReference>
<feature type="region of interest" description="Disordered" evidence="6">
    <location>
        <begin position="450"/>
        <end position="475"/>
    </location>
</feature>
<dbReference type="PROSITE" id="PS51195">
    <property type="entry name" value="Q_MOTIF"/>
    <property type="match status" value="1"/>
</dbReference>
<organism evidence="9 10">
    <name type="scientific">Kipferlia bialata</name>
    <dbReference type="NCBI Taxonomy" id="797122"/>
    <lineage>
        <taxon>Eukaryota</taxon>
        <taxon>Metamonada</taxon>
        <taxon>Carpediemonas-like organisms</taxon>
        <taxon>Kipferlia</taxon>
    </lineage>
</organism>